<evidence type="ECO:0000313" key="5">
    <source>
        <dbReference type="Proteomes" id="UP001288320"/>
    </source>
</evidence>
<keyword evidence="4" id="KW-1185">Reference proteome</keyword>
<dbReference type="GeneID" id="92813858"/>
<evidence type="ECO:0000313" key="4">
    <source>
        <dbReference type="Proteomes" id="UP001284901"/>
    </source>
</evidence>
<reference evidence="2 4" key="1">
    <citation type="submission" date="2023-10" db="EMBL/GenBank/DDBJ databases">
        <title>Whole Genome based description of the genera Actinobaculum and Actinotignum reveals a complex phylogenetic relationship within the species included in the genus Actinotignum.</title>
        <authorList>
            <person name="Jensen C.S."/>
            <person name="Dargis R."/>
            <person name="Kemp M."/>
            <person name="Christensen J.J."/>
        </authorList>
    </citation>
    <scope>NUCLEOTIDE SEQUENCE</scope>
    <source>
        <strain evidence="3 4">SLA_B089</strain>
        <strain evidence="2">SLA_B245</strain>
    </source>
</reference>
<evidence type="ECO:0000313" key="2">
    <source>
        <dbReference type="EMBL" id="MDY5139869.1"/>
    </source>
</evidence>
<dbReference type="EMBL" id="JAWNFY010000003">
    <property type="protein sequence ID" value="MDY5145680.1"/>
    <property type="molecule type" value="Genomic_DNA"/>
</dbReference>
<sequence length="68" mass="7342">MNITLRRGNGADGATAQWRHGGKGTVRTVRRPVGAVVVRRRRSCAARIRVWGGRLSLPPHTPTTQAGS</sequence>
<feature type="region of interest" description="Disordered" evidence="1">
    <location>
        <begin position="1"/>
        <end position="25"/>
    </location>
</feature>
<protein>
    <submittedName>
        <fullName evidence="2">Uncharacterized protein</fullName>
    </submittedName>
</protein>
<dbReference type="Proteomes" id="UP001288320">
    <property type="component" value="Unassembled WGS sequence"/>
</dbReference>
<gene>
    <name evidence="2" type="ORF">R6G74_00850</name>
    <name evidence="3" type="ORF">R6P33_01415</name>
</gene>
<dbReference type="RefSeq" id="WP_143231893.1">
    <property type="nucleotide sequence ID" value="NZ_CP136960.1"/>
</dbReference>
<dbReference type="AlphaFoldDB" id="A0AAW9HJS0"/>
<proteinExistence type="predicted"/>
<dbReference type="Proteomes" id="UP001284901">
    <property type="component" value="Unassembled WGS sequence"/>
</dbReference>
<organism evidence="2 5">
    <name type="scientific">Actinotignum timonense</name>
    <dbReference type="NCBI Taxonomy" id="1870995"/>
    <lineage>
        <taxon>Bacteria</taxon>
        <taxon>Bacillati</taxon>
        <taxon>Actinomycetota</taxon>
        <taxon>Actinomycetes</taxon>
        <taxon>Actinomycetales</taxon>
        <taxon>Actinomycetaceae</taxon>
        <taxon>Actinotignum</taxon>
    </lineage>
</organism>
<accession>A0AAW9HJS0</accession>
<evidence type="ECO:0000256" key="1">
    <source>
        <dbReference type="SAM" id="MobiDB-lite"/>
    </source>
</evidence>
<dbReference type="EMBL" id="JAWNFV010000001">
    <property type="protein sequence ID" value="MDY5139869.1"/>
    <property type="molecule type" value="Genomic_DNA"/>
</dbReference>
<comment type="caution">
    <text evidence="2">The sequence shown here is derived from an EMBL/GenBank/DDBJ whole genome shotgun (WGS) entry which is preliminary data.</text>
</comment>
<name>A0AAW9HJS0_9ACTO</name>
<evidence type="ECO:0000313" key="3">
    <source>
        <dbReference type="EMBL" id="MDY5145680.1"/>
    </source>
</evidence>